<dbReference type="AlphaFoldDB" id="A0A853DIS0"/>
<keyword evidence="1" id="KW-0732">Signal</keyword>
<protein>
    <recommendedName>
        <fullName evidence="4">Peptidase inhibitor family I36</fullName>
    </recommendedName>
</protein>
<evidence type="ECO:0000313" key="3">
    <source>
        <dbReference type="Proteomes" id="UP000571817"/>
    </source>
</evidence>
<dbReference type="Proteomes" id="UP000571817">
    <property type="component" value="Unassembled WGS sequence"/>
</dbReference>
<feature type="signal peptide" evidence="1">
    <location>
        <begin position="1"/>
        <end position="30"/>
    </location>
</feature>
<reference evidence="2 3" key="1">
    <citation type="submission" date="2020-07" db="EMBL/GenBank/DDBJ databases">
        <title>Sequencing the genomes of 1000 actinobacteria strains.</title>
        <authorList>
            <person name="Klenk H.-P."/>
        </authorList>
    </citation>
    <scope>NUCLEOTIDE SEQUENCE [LARGE SCALE GENOMIC DNA]</scope>
    <source>
        <strain evidence="2 3">DSM 29531</strain>
    </source>
</reference>
<evidence type="ECO:0008006" key="4">
    <source>
        <dbReference type="Google" id="ProtNLM"/>
    </source>
</evidence>
<proteinExistence type="predicted"/>
<gene>
    <name evidence="2" type="ORF">HNR15_001048</name>
</gene>
<evidence type="ECO:0000256" key="1">
    <source>
        <dbReference type="SAM" id="SignalP"/>
    </source>
</evidence>
<evidence type="ECO:0000313" key="2">
    <source>
        <dbReference type="EMBL" id="NYJ74085.1"/>
    </source>
</evidence>
<accession>A0A853DIS0</accession>
<feature type="chain" id="PRO_5032510262" description="Peptidase inhibitor family I36" evidence="1">
    <location>
        <begin position="31"/>
        <end position="160"/>
    </location>
</feature>
<comment type="caution">
    <text evidence="2">The sequence shown here is derived from an EMBL/GenBank/DDBJ whole genome shotgun (WGS) entry which is preliminary data.</text>
</comment>
<name>A0A853DIS0_9MICO</name>
<keyword evidence="3" id="KW-1185">Reference proteome</keyword>
<organism evidence="2 3">
    <name type="scientific">Allobranchiibius huperziae</name>
    <dbReference type="NCBI Taxonomy" id="1874116"/>
    <lineage>
        <taxon>Bacteria</taxon>
        <taxon>Bacillati</taxon>
        <taxon>Actinomycetota</taxon>
        <taxon>Actinomycetes</taxon>
        <taxon>Micrococcales</taxon>
        <taxon>Dermacoccaceae</taxon>
        <taxon>Allobranchiibius</taxon>
    </lineage>
</organism>
<sequence length="160" mass="16520">MTKKRVVACCVSAVAAVTGIGLWQSPVASAAAAPSATYVSPGAYNGTTIGASVVANIQSSSNRQCNTGYWCAYIARSSGGFYKLAFPYCGVVNLDNWVDSSGYGSYENDNQTGGVVTHLYSGYGGSGSTLASYTRSGTGQTIHPVLSGRGYEPVNSIRVC</sequence>
<dbReference type="EMBL" id="JACCFW010000001">
    <property type="protein sequence ID" value="NYJ74085.1"/>
    <property type="molecule type" value="Genomic_DNA"/>
</dbReference>
<dbReference type="RefSeq" id="WP_179479730.1">
    <property type="nucleotide sequence ID" value="NZ_JACCFW010000001.1"/>
</dbReference>